<dbReference type="PROSITE" id="PS51257">
    <property type="entry name" value="PROKAR_LIPOPROTEIN"/>
    <property type="match status" value="1"/>
</dbReference>
<dbReference type="Proteomes" id="UP000184386">
    <property type="component" value="Unassembled WGS sequence"/>
</dbReference>
<evidence type="ECO:0000313" key="3">
    <source>
        <dbReference type="EMBL" id="SHK68960.1"/>
    </source>
</evidence>
<feature type="signal peptide" evidence="2">
    <location>
        <begin position="1"/>
        <end position="18"/>
    </location>
</feature>
<protein>
    <recommendedName>
        <fullName evidence="5">Antigen I/II N-terminal domain-containing protein</fullName>
    </recommendedName>
</protein>
<feature type="compositionally biased region" description="Basic and acidic residues" evidence="1">
    <location>
        <begin position="42"/>
        <end position="59"/>
    </location>
</feature>
<evidence type="ECO:0000256" key="2">
    <source>
        <dbReference type="SAM" id="SignalP"/>
    </source>
</evidence>
<dbReference type="RefSeq" id="WP_073277510.1">
    <property type="nucleotide sequence ID" value="NZ_FRAC01000015.1"/>
</dbReference>
<keyword evidence="2" id="KW-0732">Signal</keyword>
<sequence length="216" mass="23651">MKKLLLMLVLTSALILSACGSKTTGNNDSDTGKAKSVTKVEGNAEKEEDKDSSKSDDSGKVAVDKGLFDVKLTIPESFVEGQTQDELDKVSKDKGYKSITLNDDGSATYVMTKKQHKKMMDEMTNNINDSIKEMIGSEDYPSFKDIKANDDFTKFTVKTTSTDLDLKESFSTMVFYTFGGMYNVFNGSEADNIAVTFVNADTGKTISTSNSSDMEE</sequence>
<evidence type="ECO:0000313" key="4">
    <source>
        <dbReference type="Proteomes" id="UP000184386"/>
    </source>
</evidence>
<reference evidence="3 4" key="1">
    <citation type="submission" date="2016-11" db="EMBL/GenBank/DDBJ databases">
        <authorList>
            <person name="Jaros S."/>
            <person name="Januszkiewicz K."/>
            <person name="Wedrychowicz H."/>
        </authorList>
    </citation>
    <scope>NUCLEOTIDE SEQUENCE [LARGE SCALE GENOMIC DNA]</scope>
    <source>
        <strain evidence="3 4">DSM 15929</strain>
    </source>
</reference>
<organism evidence="3 4">
    <name type="scientific">Anaerocolumna jejuensis DSM 15929</name>
    <dbReference type="NCBI Taxonomy" id="1121322"/>
    <lineage>
        <taxon>Bacteria</taxon>
        <taxon>Bacillati</taxon>
        <taxon>Bacillota</taxon>
        <taxon>Clostridia</taxon>
        <taxon>Lachnospirales</taxon>
        <taxon>Lachnospiraceae</taxon>
        <taxon>Anaerocolumna</taxon>
    </lineage>
</organism>
<accession>A0A1M6UII4</accession>
<keyword evidence="4" id="KW-1185">Reference proteome</keyword>
<name>A0A1M6UII4_9FIRM</name>
<feature type="chain" id="PRO_5038924109" description="Antigen I/II N-terminal domain-containing protein" evidence="2">
    <location>
        <begin position="19"/>
        <end position="216"/>
    </location>
</feature>
<dbReference type="EMBL" id="FRAC01000015">
    <property type="protein sequence ID" value="SHK68960.1"/>
    <property type="molecule type" value="Genomic_DNA"/>
</dbReference>
<evidence type="ECO:0008006" key="5">
    <source>
        <dbReference type="Google" id="ProtNLM"/>
    </source>
</evidence>
<proteinExistence type="predicted"/>
<dbReference type="AlphaFoldDB" id="A0A1M6UII4"/>
<dbReference type="OrthoDB" id="1849839at2"/>
<gene>
    <name evidence="3" type="ORF">SAMN02745136_03100</name>
</gene>
<evidence type="ECO:0000256" key="1">
    <source>
        <dbReference type="SAM" id="MobiDB-lite"/>
    </source>
</evidence>
<feature type="region of interest" description="Disordered" evidence="1">
    <location>
        <begin position="21"/>
        <end position="59"/>
    </location>
</feature>